<evidence type="ECO:0000256" key="4">
    <source>
        <dbReference type="ARBA" id="ARBA00022844"/>
    </source>
</evidence>
<keyword evidence="1" id="KW-0167">Capsid protein</keyword>
<dbReference type="SUPFAM" id="SSF103417">
    <property type="entry name" value="Major capsid protein VP5"/>
    <property type="match status" value="1"/>
</dbReference>
<keyword evidence="3" id="KW-1147">T=16 icosahedral capsid protein</keyword>
<evidence type="ECO:0000313" key="5">
    <source>
        <dbReference type="EMBL" id="ABM92116.1"/>
    </source>
</evidence>
<protein>
    <submittedName>
        <fullName evidence="5">Major capsid protein</fullName>
    </submittedName>
</protein>
<dbReference type="GO" id="GO:0039622">
    <property type="term" value="C:T=16 icosahedral viral capsid"/>
    <property type="evidence" value="ECO:0007669"/>
    <property type="project" value="UniProtKB-KW"/>
</dbReference>
<dbReference type="InterPro" id="IPR023233">
    <property type="entry name" value="Herpes_MCP_upper_sf"/>
</dbReference>
<sequence length="1380" mass="153679">MDNQQERGETRFNVGASYAPTGRLLTTIEVSSHRTLFDFFRRFSSDSNTLYEAQMDMLLGVYCNTLSLVRFLELGLSVACVCTRFPELTYVNDGTIQFETQQPMIARDGPHPADQPVHNYMTKSLDRRSLNAAFSIAAEALGLLSGVSFDGTQIAEHLRTRAIQQLARNINAVLDSFERGSADQMLRILLEKAPPLALLGPLSRYLDEGRLSNQVARANLISELKRRVCEDSFFMSKYVANRDAIMAQLSQLVSSTRPSVAVQRLTHSDTSGRPVDGVIVTTATVRQRLLSLLNMADNHANVPVTYGEMVVTGSNLVTAVVMGRAVRNLEDVARHLLNLRDDRILKDKDGPINTDDDDTPRMARVRADLAFIGEKLVFIESLERRIYQATNVSYPLIGTIDLTFVMPLGLFKPLQDNYARHAGDYAPGAGQVDTRSFPPRQILFYNKDGQLIKLTLEDAIGTVCRPSFLEIDMPLDFLRATPRDLRCPFGAYVAVQTQEDLAVSMRRFFDRWLDYMPDTPSWVAVETYTVDQMLSPGNSRLPFELHPAFDFFIAPADINLPGPANIPQVMATVNATWRVCNCNIPLPLCPSNFRDARGQEICSNRHRMSQATIDAVRSTFADVNYPTVFYIIEAIVHGSERMFGILMRLIMQCIRGYWANGRRVAFINNFPMVMYINTYLGNGELPEECASVYREIVDHLLALRRVITDYTLHADNIGRQGQEELNNVMADQSFLPPLIWDGDALIYRYQAEHDRNAAIIVGGEEGFTLRPFSGLNDINFDRTGNSLIHNAHIRADAGNIQHTEPHHDAEWVILNKLYYFVMVPTFSRGRCCTMGINYNRVYATAQAVIIPDLAADEEPPIGPDDARHPLNARHLVPNSINVLFHNARIVVDSDALLTLQESVHEMAERTTAILSSTGPDFGAATVGTSLLRTYDGTLHHGLLMMAYPRNDETVAAGTFFYPAPVHALFAYYEHIAAFNGLPRRVHQTARRVPPVPIFLGANYYATIRQPVLRYVTESRADENALSYALLAGYFKLSPVSLLHQLRTGLHPGFAFTVVRQDRFVTENMLFAEKASESYFMGQLQVSRHASAGGITFTLTQPRANVDLGTGFTAVHTSPLLRTPLTDMGNATQNLFLTRGSVPMIDADADDFIRRGATAGQRLAPRYQVPFMGTILPSQPSGLDHGQQSVCEFIATPVSVDINYFRAPCNPRGRASGSAYAGEGDNDIRDVMYDHSQGDPSYPFRATNNPWASQEQSYGDRLFNGKYNLSGASQIYSPCYKFFTPAEVEGKRKCLLKMVLEAGSALAMFPGDTETQFKRPRGSTELTEDPCGLFQEAYPILCSTDQALLRTVGTSDIGGAETHLAQYLIRDASPIKGCLPM</sequence>
<dbReference type="PRINTS" id="PR00235">
    <property type="entry name" value="HSVCAPSIDMCP"/>
</dbReference>
<evidence type="ECO:0000256" key="3">
    <source>
        <dbReference type="ARBA" id="ARBA00022680"/>
    </source>
</evidence>
<reference evidence="5" key="1">
    <citation type="submission" date="2006-12" db="EMBL/GenBank/DDBJ databases">
        <title>Determination of Duck enteritis virus partial genome order.</title>
        <authorList>
            <person name="Gao Y."/>
            <person name="Liu S."/>
            <person name="Kong X."/>
        </authorList>
    </citation>
    <scope>NUCLEOTIDE SEQUENCE</scope>
</reference>
<keyword evidence="2" id="KW-1048">Host nucleus</keyword>
<proteinExistence type="inferred from homology"/>
<keyword evidence="4" id="KW-0946">Virion</keyword>
<dbReference type="GO" id="GO:0005198">
    <property type="term" value="F:structural molecule activity"/>
    <property type="evidence" value="ECO:0007669"/>
    <property type="project" value="InterPro"/>
</dbReference>
<evidence type="ECO:0000256" key="2">
    <source>
        <dbReference type="ARBA" id="ARBA00022562"/>
    </source>
</evidence>
<evidence type="ECO:0000256" key="1">
    <source>
        <dbReference type="ARBA" id="ARBA00022561"/>
    </source>
</evidence>
<reference evidence="5" key="2">
    <citation type="submission" date="2009-04" db="EMBL/GenBank/DDBJ databases">
        <authorList>
            <person name="Li H."/>
            <person name="Liu S."/>
            <person name="Kong X."/>
        </authorList>
    </citation>
    <scope>NUCLEOTIDE SEQUENCE</scope>
</reference>
<dbReference type="InterPro" id="IPR000912">
    <property type="entry name" value="Herpes_MCP"/>
</dbReference>
<dbReference type="HAMAP" id="MF_04016">
    <property type="entry name" value="HSV_MCP"/>
    <property type="match status" value="1"/>
</dbReference>
<organism evidence="5">
    <name type="scientific">anatid alphaherpesvirus 1</name>
    <dbReference type="NCBI Taxonomy" id="104388"/>
    <lineage>
        <taxon>Viruses</taxon>
        <taxon>Duplodnaviria</taxon>
        <taxon>Heunggongvirae</taxon>
        <taxon>Peploviricota</taxon>
        <taxon>Herviviricetes</taxon>
        <taxon>Herpesvirales</taxon>
        <taxon>Orthoherpesviridae</taxon>
        <taxon>Alphaherpesvirinae</taxon>
        <taxon>Mardivirus</taxon>
        <taxon>Mardivirus anatidalpha1</taxon>
    </lineage>
</organism>
<name>A2TIU9_9ALPH</name>
<dbReference type="Pfam" id="PF03122">
    <property type="entry name" value="Herpes_MCP"/>
    <property type="match status" value="1"/>
</dbReference>
<dbReference type="EMBL" id="EF203707">
    <property type="protein sequence ID" value="ABM92116.1"/>
    <property type="molecule type" value="Genomic_DNA"/>
</dbReference>
<accession>A2TIU9</accession>
<gene>
    <name evidence="5" type="primary">UL19</name>
</gene>